<dbReference type="PROSITE" id="PS50208">
    <property type="entry name" value="CASPASE_P20"/>
    <property type="match status" value="1"/>
</dbReference>
<evidence type="ECO:0000313" key="13">
    <source>
        <dbReference type="Proteomes" id="UP000314982"/>
    </source>
</evidence>
<dbReference type="Ensembl" id="ENSHHUT00000056884.1">
    <property type="protein sequence ID" value="ENSHHUP00000054978.1"/>
    <property type="gene ID" value="ENSHHUG00000032935.1"/>
</dbReference>
<evidence type="ECO:0000256" key="3">
    <source>
        <dbReference type="ARBA" id="ARBA00022801"/>
    </source>
</evidence>
<dbReference type="InterPro" id="IPR011600">
    <property type="entry name" value="Pept_C14_caspase"/>
</dbReference>
<dbReference type="InterPro" id="IPR029030">
    <property type="entry name" value="Caspase-like_dom_sf"/>
</dbReference>
<dbReference type="SMART" id="SM00114">
    <property type="entry name" value="CARD"/>
    <property type="match status" value="1"/>
</dbReference>
<dbReference type="GeneTree" id="ENSGT00940000159698"/>
<dbReference type="InterPro" id="IPR001315">
    <property type="entry name" value="CARD"/>
</dbReference>
<evidence type="ECO:0000259" key="11">
    <source>
        <dbReference type="PROSITE" id="PS50209"/>
    </source>
</evidence>
<dbReference type="PROSITE" id="PS01122">
    <property type="entry name" value="CASPASE_CYS"/>
    <property type="match status" value="1"/>
</dbReference>
<evidence type="ECO:0000256" key="8">
    <source>
        <dbReference type="SAM" id="MobiDB-lite"/>
    </source>
</evidence>
<dbReference type="InterPro" id="IPR033139">
    <property type="entry name" value="Caspase_cys_AS"/>
</dbReference>
<feature type="compositionally biased region" description="Low complexity" evidence="8">
    <location>
        <begin position="300"/>
        <end position="312"/>
    </location>
</feature>
<feature type="domain" description="CARD" evidence="11">
    <location>
        <begin position="1"/>
        <end position="90"/>
    </location>
</feature>
<dbReference type="GO" id="GO:0008630">
    <property type="term" value="P:intrinsic apoptotic signaling pathway in response to DNA damage"/>
    <property type="evidence" value="ECO:0007669"/>
    <property type="project" value="TreeGrafter"/>
</dbReference>
<dbReference type="InterPro" id="IPR011029">
    <property type="entry name" value="DEATH-like_dom_sf"/>
</dbReference>
<evidence type="ECO:0000259" key="9">
    <source>
        <dbReference type="PROSITE" id="PS50207"/>
    </source>
</evidence>
<keyword evidence="3" id="KW-0378">Hydrolase</keyword>
<dbReference type="Gene3D" id="3.40.50.1460">
    <property type="match status" value="1"/>
</dbReference>
<dbReference type="PANTHER" id="PTHR10454">
    <property type="entry name" value="CASPASE"/>
    <property type="match status" value="1"/>
</dbReference>
<feature type="compositionally biased region" description="Basic and acidic residues" evidence="8">
    <location>
        <begin position="277"/>
        <end position="287"/>
    </location>
</feature>
<evidence type="ECO:0000256" key="6">
    <source>
        <dbReference type="PIRSR" id="PIRSR038001-1"/>
    </source>
</evidence>
<dbReference type="PIRSF" id="PIRSF038001">
    <property type="entry name" value="Caspase_ICE"/>
    <property type="match status" value="1"/>
</dbReference>
<evidence type="ECO:0000313" key="12">
    <source>
        <dbReference type="Ensembl" id="ENSHHUP00000054978.1"/>
    </source>
</evidence>
<comment type="similarity">
    <text evidence="1 7">Belongs to the peptidase C14A family.</text>
</comment>
<name>A0A4W5NYT8_9TELE</name>
<dbReference type="InterPro" id="IPR001309">
    <property type="entry name" value="Pept_C14_p20"/>
</dbReference>
<organism evidence="12 13">
    <name type="scientific">Hucho hucho</name>
    <name type="common">huchen</name>
    <dbReference type="NCBI Taxonomy" id="62062"/>
    <lineage>
        <taxon>Eukaryota</taxon>
        <taxon>Metazoa</taxon>
        <taxon>Chordata</taxon>
        <taxon>Craniata</taxon>
        <taxon>Vertebrata</taxon>
        <taxon>Euteleostomi</taxon>
        <taxon>Actinopterygii</taxon>
        <taxon>Neopterygii</taxon>
        <taxon>Teleostei</taxon>
        <taxon>Protacanthopterygii</taxon>
        <taxon>Salmoniformes</taxon>
        <taxon>Salmonidae</taxon>
        <taxon>Salmoninae</taxon>
        <taxon>Hucho</taxon>
    </lineage>
</organism>
<reference evidence="12" key="3">
    <citation type="submission" date="2025-09" db="UniProtKB">
        <authorList>
            <consortium name="Ensembl"/>
        </authorList>
    </citation>
    <scope>IDENTIFICATION</scope>
</reference>
<evidence type="ECO:0000259" key="10">
    <source>
        <dbReference type="PROSITE" id="PS50208"/>
    </source>
</evidence>
<dbReference type="PANTHER" id="PTHR10454:SF157">
    <property type="entry name" value="CASPASE-9"/>
    <property type="match status" value="1"/>
</dbReference>
<feature type="region of interest" description="Disordered" evidence="8">
    <location>
        <begin position="277"/>
        <end position="319"/>
    </location>
</feature>
<evidence type="ECO:0000256" key="2">
    <source>
        <dbReference type="ARBA" id="ARBA00022670"/>
    </source>
</evidence>
<dbReference type="CDD" id="cd00032">
    <property type="entry name" value="CASc"/>
    <property type="match status" value="1"/>
</dbReference>
<feature type="active site" evidence="6">
    <location>
        <position position="269"/>
    </location>
</feature>
<dbReference type="CDD" id="cd08326">
    <property type="entry name" value="CARD_CASP9"/>
    <property type="match status" value="1"/>
</dbReference>
<keyword evidence="13" id="KW-1185">Reference proteome</keyword>
<dbReference type="InterPro" id="IPR015917">
    <property type="entry name" value="Pept_C14A"/>
</dbReference>
<dbReference type="GO" id="GO:0005829">
    <property type="term" value="C:cytosol"/>
    <property type="evidence" value="ECO:0007669"/>
    <property type="project" value="TreeGrafter"/>
</dbReference>
<dbReference type="Proteomes" id="UP000314982">
    <property type="component" value="Unassembled WGS sequence"/>
</dbReference>
<keyword evidence="5" id="KW-0865">Zymogen</keyword>
<dbReference type="PROSITE" id="PS50207">
    <property type="entry name" value="CASPASE_P10"/>
    <property type="match status" value="1"/>
</dbReference>
<feature type="domain" description="Caspase family p10" evidence="9">
    <location>
        <begin position="317"/>
        <end position="402"/>
    </location>
</feature>
<proteinExistence type="inferred from homology"/>
<evidence type="ECO:0000256" key="1">
    <source>
        <dbReference type="ARBA" id="ARBA00010134"/>
    </source>
</evidence>
<reference evidence="13" key="1">
    <citation type="submission" date="2018-06" db="EMBL/GenBank/DDBJ databases">
        <title>Genome assembly of Danube salmon.</title>
        <authorList>
            <person name="Macqueen D.J."/>
            <person name="Gundappa M.K."/>
        </authorList>
    </citation>
    <scope>NUCLEOTIDE SEQUENCE [LARGE SCALE GENOMIC DNA]</scope>
</reference>
<protein>
    <submittedName>
        <fullName evidence="12">Caspase 9, apoptosis-related cysteine peptidase</fullName>
    </submittedName>
</protein>
<sequence length="413" mass="46212">MEEGHKRILQRNRVNLVRDLNPSDMYDGLLSKGIFTQDMIDEIKRSGTRRDQARQLVRDLETRGSRAFPALIECLREKGQHSLPDLLLAGEPKSQPLPLPVHVQPVVRPLPVSPEREFGKPRATGRVRRDSIQSYKMNASPCGHCLIINNVDFEPQSELNNRTGSNIDCDKLERRFKSLNFIVLVKSNLKQKQIRQELSALSKKDHAQYDCCVVIMLSHGTEVSHNRFPGAVHGVDGPNVPVQRITNYLNGQNCPSLQGKPKLFFIQACGGGERDTGFEVTPDKDRPCIGGPDDQTDAMPMSSSSDSLSTPSDEPDARATLPTPCDILVSYSTFPGYVSWRDTQAGSWYVETLDNVLEDNAATNDLVTMLMMVNNEVSQNSAKGLYKQMPGSFNFLRKLLYFQVLPCQRPIQA</sequence>
<dbReference type="GO" id="GO:0006508">
    <property type="term" value="P:proteolysis"/>
    <property type="evidence" value="ECO:0007669"/>
    <property type="project" value="UniProtKB-KW"/>
</dbReference>
<dbReference type="GO" id="GO:0004197">
    <property type="term" value="F:cysteine-type endopeptidase activity"/>
    <property type="evidence" value="ECO:0007669"/>
    <property type="project" value="InterPro"/>
</dbReference>
<dbReference type="AlphaFoldDB" id="A0A4W5NYT8"/>
<dbReference type="InterPro" id="IPR002138">
    <property type="entry name" value="Pept_C14_p10"/>
</dbReference>
<dbReference type="SUPFAM" id="SSF47986">
    <property type="entry name" value="DEATH domain"/>
    <property type="match status" value="1"/>
</dbReference>
<accession>A0A4W5NYT8</accession>
<reference evidence="12" key="2">
    <citation type="submission" date="2025-08" db="UniProtKB">
        <authorList>
            <consortium name="Ensembl"/>
        </authorList>
    </citation>
    <scope>IDENTIFICATION</scope>
</reference>
<feature type="domain" description="Caspase family p20" evidence="10">
    <location>
        <begin position="141"/>
        <end position="273"/>
    </location>
</feature>
<dbReference type="PROSITE" id="PS01121">
    <property type="entry name" value="CASPASE_HIS"/>
    <property type="match status" value="1"/>
</dbReference>
<dbReference type="Pfam" id="PF00619">
    <property type="entry name" value="CARD"/>
    <property type="match status" value="1"/>
</dbReference>
<keyword evidence="2" id="KW-0645">Protease</keyword>
<dbReference type="PROSITE" id="PS50209">
    <property type="entry name" value="CARD"/>
    <property type="match status" value="1"/>
</dbReference>
<dbReference type="InterPro" id="IPR016129">
    <property type="entry name" value="Caspase_his_AS"/>
</dbReference>
<evidence type="ECO:0000256" key="5">
    <source>
        <dbReference type="ARBA" id="ARBA00023145"/>
    </source>
</evidence>
<feature type="active site" evidence="6">
    <location>
        <position position="219"/>
    </location>
</feature>
<evidence type="ECO:0000256" key="7">
    <source>
        <dbReference type="RuleBase" id="RU003971"/>
    </source>
</evidence>
<dbReference type="GO" id="GO:0043525">
    <property type="term" value="P:positive regulation of neuron apoptotic process"/>
    <property type="evidence" value="ECO:0007669"/>
    <property type="project" value="TreeGrafter"/>
</dbReference>
<evidence type="ECO:0000256" key="4">
    <source>
        <dbReference type="ARBA" id="ARBA00022807"/>
    </source>
</evidence>
<dbReference type="InterPro" id="IPR002398">
    <property type="entry name" value="Pept_C14"/>
</dbReference>
<dbReference type="FunFam" id="3.40.50.1460:FF:000012">
    <property type="entry name" value="Caspase 9"/>
    <property type="match status" value="1"/>
</dbReference>
<dbReference type="Pfam" id="PF00656">
    <property type="entry name" value="Peptidase_C14"/>
    <property type="match status" value="1"/>
</dbReference>
<keyword evidence="4" id="KW-0788">Thiol protease</keyword>
<dbReference type="PRINTS" id="PR00376">
    <property type="entry name" value="IL1BCENZYME"/>
</dbReference>
<dbReference type="InterPro" id="IPR042147">
    <property type="entry name" value="CARD_CASP9"/>
</dbReference>
<dbReference type="SMART" id="SM00115">
    <property type="entry name" value="CASc"/>
    <property type="match status" value="1"/>
</dbReference>
<dbReference type="Gene3D" id="1.10.533.10">
    <property type="entry name" value="Death Domain, Fas"/>
    <property type="match status" value="1"/>
</dbReference>
<dbReference type="SUPFAM" id="SSF52129">
    <property type="entry name" value="Caspase-like"/>
    <property type="match status" value="1"/>
</dbReference>